<keyword evidence="2" id="KW-1185">Reference proteome</keyword>
<proteinExistence type="predicted"/>
<reference evidence="1 2" key="1">
    <citation type="submission" date="2018-04" db="EMBL/GenBank/DDBJ databases">
        <title>Genomic Encyclopedia of Archaeal and Bacterial Type Strains, Phase II (KMG-II): from individual species to whole genera.</title>
        <authorList>
            <person name="Goeker M."/>
        </authorList>
    </citation>
    <scope>NUCLEOTIDE SEQUENCE [LARGE SCALE GENOMIC DNA]</scope>
    <source>
        <strain evidence="1 2">DSM 28823</strain>
    </source>
</reference>
<gene>
    <name evidence="1" type="ORF">C8N47_1048</name>
</gene>
<name>A0A2T5C3T7_9BACT</name>
<organism evidence="1 2">
    <name type="scientific">Mangrovibacterium marinum</name>
    <dbReference type="NCBI Taxonomy" id="1639118"/>
    <lineage>
        <taxon>Bacteria</taxon>
        <taxon>Pseudomonadati</taxon>
        <taxon>Bacteroidota</taxon>
        <taxon>Bacteroidia</taxon>
        <taxon>Marinilabiliales</taxon>
        <taxon>Prolixibacteraceae</taxon>
        <taxon>Mangrovibacterium</taxon>
    </lineage>
</organism>
<evidence type="ECO:0000313" key="2">
    <source>
        <dbReference type="Proteomes" id="UP000243525"/>
    </source>
</evidence>
<accession>A0A2T5C3T7</accession>
<comment type="caution">
    <text evidence="1">The sequence shown here is derived from an EMBL/GenBank/DDBJ whole genome shotgun (WGS) entry which is preliminary data.</text>
</comment>
<protein>
    <submittedName>
        <fullName evidence="1">Uncharacterized protein</fullName>
    </submittedName>
</protein>
<dbReference type="Proteomes" id="UP000243525">
    <property type="component" value="Unassembled WGS sequence"/>
</dbReference>
<dbReference type="EMBL" id="QAAD01000004">
    <property type="protein sequence ID" value="PTN09464.1"/>
    <property type="molecule type" value="Genomic_DNA"/>
</dbReference>
<dbReference type="AlphaFoldDB" id="A0A2T5C3T7"/>
<evidence type="ECO:0000313" key="1">
    <source>
        <dbReference type="EMBL" id="PTN09464.1"/>
    </source>
</evidence>
<sequence length="40" mass="4944">MIENFLSEKSLQSCLFFRVLKRNWHERFRIVHDHQGQISI</sequence>